<keyword evidence="4" id="KW-1185">Reference proteome</keyword>
<dbReference type="SUPFAM" id="SSF48464">
    <property type="entry name" value="ENTH/VHS domain"/>
    <property type="match status" value="1"/>
</dbReference>
<organism evidence="3 4">
    <name type="scientific">Lasiosphaeria ovina</name>
    <dbReference type="NCBI Taxonomy" id="92902"/>
    <lineage>
        <taxon>Eukaryota</taxon>
        <taxon>Fungi</taxon>
        <taxon>Dikarya</taxon>
        <taxon>Ascomycota</taxon>
        <taxon>Pezizomycotina</taxon>
        <taxon>Sordariomycetes</taxon>
        <taxon>Sordariomycetidae</taxon>
        <taxon>Sordariales</taxon>
        <taxon>Lasiosphaeriaceae</taxon>
        <taxon>Lasiosphaeria</taxon>
    </lineage>
</organism>
<dbReference type="EMBL" id="JAULSN010000005">
    <property type="protein sequence ID" value="KAK3371752.1"/>
    <property type="molecule type" value="Genomic_DNA"/>
</dbReference>
<dbReference type="GO" id="GO:0005849">
    <property type="term" value="C:mRNA cleavage factor complex"/>
    <property type="evidence" value="ECO:0007669"/>
    <property type="project" value="InterPro"/>
</dbReference>
<proteinExistence type="predicted"/>
<feature type="region of interest" description="Disordered" evidence="1">
    <location>
        <begin position="609"/>
        <end position="656"/>
    </location>
</feature>
<dbReference type="GO" id="GO:0006369">
    <property type="term" value="P:termination of RNA polymerase II transcription"/>
    <property type="evidence" value="ECO:0007669"/>
    <property type="project" value="InterPro"/>
</dbReference>
<dbReference type="AlphaFoldDB" id="A0AAE0K8Y9"/>
<dbReference type="PROSITE" id="PS51391">
    <property type="entry name" value="CID"/>
    <property type="match status" value="1"/>
</dbReference>
<feature type="domain" description="CID" evidence="2">
    <location>
        <begin position="4"/>
        <end position="142"/>
    </location>
</feature>
<dbReference type="PANTHER" id="PTHR15921:SF3">
    <property type="entry name" value="PRE-MRNA CLEAVAGE COMPLEX 2 PROTEIN PCF11"/>
    <property type="match status" value="1"/>
</dbReference>
<reference evidence="3" key="1">
    <citation type="journal article" date="2023" name="Mol. Phylogenet. Evol.">
        <title>Genome-scale phylogeny and comparative genomics of the fungal order Sordariales.</title>
        <authorList>
            <person name="Hensen N."/>
            <person name="Bonometti L."/>
            <person name="Westerberg I."/>
            <person name="Brannstrom I.O."/>
            <person name="Guillou S."/>
            <person name="Cros-Aarteil S."/>
            <person name="Calhoun S."/>
            <person name="Haridas S."/>
            <person name="Kuo A."/>
            <person name="Mondo S."/>
            <person name="Pangilinan J."/>
            <person name="Riley R."/>
            <person name="LaButti K."/>
            <person name="Andreopoulos B."/>
            <person name="Lipzen A."/>
            <person name="Chen C."/>
            <person name="Yan M."/>
            <person name="Daum C."/>
            <person name="Ng V."/>
            <person name="Clum A."/>
            <person name="Steindorff A."/>
            <person name="Ohm R.A."/>
            <person name="Martin F."/>
            <person name="Silar P."/>
            <person name="Natvig D.O."/>
            <person name="Lalanne C."/>
            <person name="Gautier V."/>
            <person name="Ament-Velasquez S.L."/>
            <person name="Kruys A."/>
            <person name="Hutchinson M.I."/>
            <person name="Powell A.J."/>
            <person name="Barry K."/>
            <person name="Miller A.N."/>
            <person name="Grigoriev I.V."/>
            <person name="Debuchy R."/>
            <person name="Gladieux P."/>
            <person name="Hiltunen Thoren M."/>
            <person name="Johannesson H."/>
        </authorList>
    </citation>
    <scope>NUCLEOTIDE SEQUENCE</scope>
    <source>
        <strain evidence="3">CBS 958.72</strain>
    </source>
</reference>
<dbReference type="GO" id="GO:0005737">
    <property type="term" value="C:cytoplasm"/>
    <property type="evidence" value="ECO:0007669"/>
    <property type="project" value="TreeGrafter"/>
</dbReference>
<dbReference type="GO" id="GO:0031124">
    <property type="term" value="P:mRNA 3'-end processing"/>
    <property type="evidence" value="ECO:0007669"/>
    <property type="project" value="InterPro"/>
</dbReference>
<gene>
    <name evidence="3" type="ORF">B0T24DRAFT_336305</name>
</gene>
<comment type="caution">
    <text evidence="3">The sequence shown here is derived from an EMBL/GenBank/DDBJ whole genome shotgun (WGS) entry which is preliminary data.</text>
</comment>
<dbReference type="CDD" id="cd16982">
    <property type="entry name" value="CID_Pcf11"/>
    <property type="match status" value="1"/>
</dbReference>
<feature type="region of interest" description="Disordered" evidence="1">
    <location>
        <begin position="159"/>
        <end position="203"/>
    </location>
</feature>
<evidence type="ECO:0000259" key="2">
    <source>
        <dbReference type="PROSITE" id="PS51391"/>
    </source>
</evidence>
<dbReference type="SMART" id="SM00582">
    <property type="entry name" value="RPR"/>
    <property type="match status" value="1"/>
</dbReference>
<dbReference type="GO" id="GO:0000993">
    <property type="term" value="F:RNA polymerase II complex binding"/>
    <property type="evidence" value="ECO:0007669"/>
    <property type="project" value="InterPro"/>
</dbReference>
<sequence>MTDNAADVAEDYRQALEDLTINSRIEIATLTNIARENANHGLAITEVLQNHIKKVPPGRTLPALYVLDSVVKNVPTPYALYFGPKLYSVFMGAYTKVDNMTRRKMEEMLRTWKEPVPGSISSRPVFPPEHVQPIENALVAAHNAALAAQQNSYQGTQQLLRSARPSAPNRDTPTPPMARAPSHQAGPHSQQAFPGPNGQPQYHNDLAMAQQPYPVRPLSANMIPARAPPQAPPPAGPFYGHQQPAGRDAYGAPQPGISIDKLKDDIQHLIVAAKAEFAQDPLDISKQTRLKALLDLQTLIQRQDMPQDQLMVVKDKVAELAVNTRAPSAAPLSMPMPYAYAATPPVVVSQQPTPVPPVAVARPPPPAAAPPSAVSFDGLFGQGALATLLGGLQKPATPQTPVLHRPPPLAAAAAAAASPALATLTSAAVRATPPPPQRPVEPAAQPAVSSLSANPSALLAMLRQSGLLAAGAPAAGVAPAPPQPASSAAVGNISSLLSQARPFAAAPAPSGHGSGQLQAASLKQFRPQLIAQFHDDLGPPCTQCGRRFRADEQGRRKKTAHMDWHFRVHQRIAEAEKRGQHRSWYVDEMDWIKSREAIDVDYVAPDLGGSGNNSGDGDGDDGNQAGGDYYYAAGGSGGRADSSSARQPVGAKTNDKNSKKIHYIAVPDDPGVNTTCPICQERFEMKWLDEAQEWVWMDAVWVPASSSASSAGARPEQRRVYHATCHREVGGGSAAQQAHHFARATPEPVLGKRKAEDEFNSLRGGKLKMEGY</sequence>
<dbReference type="PANTHER" id="PTHR15921">
    <property type="entry name" value="PRE-MRNA CLEAVAGE COMPLEX II"/>
    <property type="match status" value="1"/>
</dbReference>
<name>A0AAE0K8Y9_9PEZI</name>
<dbReference type="FunFam" id="1.25.40.90:FF:000016">
    <property type="entry name" value="mRNA cleavage factor complex component Pcf11"/>
    <property type="match status" value="1"/>
</dbReference>
<feature type="compositionally biased region" description="Polar residues" evidence="1">
    <location>
        <begin position="187"/>
        <end position="202"/>
    </location>
</feature>
<accession>A0AAE0K8Y9</accession>
<protein>
    <recommendedName>
        <fullName evidence="2">CID domain-containing protein</fullName>
    </recommendedName>
</protein>
<evidence type="ECO:0000313" key="3">
    <source>
        <dbReference type="EMBL" id="KAK3371752.1"/>
    </source>
</evidence>
<reference evidence="3" key="2">
    <citation type="submission" date="2023-06" db="EMBL/GenBank/DDBJ databases">
        <authorList>
            <consortium name="Lawrence Berkeley National Laboratory"/>
            <person name="Haridas S."/>
            <person name="Hensen N."/>
            <person name="Bonometti L."/>
            <person name="Westerberg I."/>
            <person name="Brannstrom I.O."/>
            <person name="Guillou S."/>
            <person name="Cros-Aarteil S."/>
            <person name="Calhoun S."/>
            <person name="Kuo A."/>
            <person name="Mondo S."/>
            <person name="Pangilinan J."/>
            <person name="Riley R."/>
            <person name="Labutti K."/>
            <person name="Andreopoulos B."/>
            <person name="Lipzen A."/>
            <person name="Chen C."/>
            <person name="Yanf M."/>
            <person name="Daum C."/>
            <person name="Ng V."/>
            <person name="Clum A."/>
            <person name="Steindorff A."/>
            <person name="Ohm R."/>
            <person name="Martin F."/>
            <person name="Silar P."/>
            <person name="Natvig D."/>
            <person name="Lalanne C."/>
            <person name="Gautier V."/>
            <person name="Ament-Velasquez S.L."/>
            <person name="Kruys A."/>
            <person name="Hutchinson M.I."/>
            <person name="Powell A.J."/>
            <person name="Barry K."/>
            <person name="Miller A.N."/>
            <person name="Grigoriev I.V."/>
            <person name="Debuchy R."/>
            <person name="Gladieux P."/>
            <person name="Thoren M.H."/>
            <person name="Johannesson H."/>
        </authorList>
    </citation>
    <scope>NUCLEOTIDE SEQUENCE</scope>
    <source>
        <strain evidence="3">CBS 958.72</strain>
    </source>
</reference>
<dbReference type="InterPro" id="IPR057242">
    <property type="entry name" value="PCFS4-like"/>
</dbReference>
<dbReference type="InterPro" id="IPR045154">
    <property type="entry name" value="PCF11-like"/>
</dbReference>
<dbReference type="Proteomes" id="UP001287356">
    <property type="component" value="Unassembled WGS sequence"/>
</dbReference>
<dbReference type="Pfam" id="PF04818">
    <property type="entry name" value="CID"/>
    <property type="match status" value="1"/>
</dbReference>
<dbReference type="InterPro" id="IPR021605">
    <property type="entry name" value="Pcf11_Clp1-ID"/>
</dbReference>
<dbReference type="Gene3D" id="1.25.40.90">
    <property type="match status" value="1"/>
</dbReference>
<dbReference type="Pfam" id="PF23228">
    <property type="entry name" value="zf_PCFS4"/>
    <property type="match status" value="1"/>
</dbReference>
<feature type="compositionally biased region" description="Low complexity" evidence="1">
    <location>
        <begin position="622"/>
        <end position="647"/>
    </location>
</feature>
<dbReference type="GO" id="GO:0003729">
    <property type="term" value="F:mRNA binding"/>
    <property type="evidence" value="ECO:0007669"/>
    <property type="project" value="InterPro"/>
</dbReference>
<dbReference type="InterPro" id="IPR008942">
    <property type="entry name" value="ENTH_VHS"/>
</dbReference>
<dbReference type="InterPro" id="IPR047415">
    <property type="entry name" value="Pcf11_CID"/>
</dbReference>
<dbReference type="Pfam" id="PF11526">
    <property type="entry name" value="Pfc11_Clp1_ID"/>
    <property type="match status" value="1"/>
</dbReference>
<evidence type="ECO:0000256" key="1">
    <source>
        <dbReference type="SAM" id="MobiDB-lite"/>
    </source>
</evidence>
<dbReference type="InterPro" id="IPR006569">
    <property type="entry name" value="CID_dom"/>
</dbReference>
<evidence type="ECO:0000313" key="4">
    <source>
        <dbReference type="Proteomes" id="UP001287356"/>
    </source>
</evidence>